<keyword evidence="2" id="KW-1185">Reference proteome</keyword>
<proteinExistence type="predicted"/>
<name>A0A0S4IIR9_BODSA</name>
<accession>A0A0S4IIR9</accession>
<protein>
    <submittedName>
        <fullName evidence="1">Uncharacterized protein</fullName>
    </submittedName>
</protein>
<sequence>MPSMQWRTASAHSNRCRCGNVRTPPHITIGGSQQAKTKKSLDVEIRGAPNAIPVLTSKQTALHISLRAPVPPSSSLLHTPAADSIGVASSSSSPLPPLVVISGIRINESVLVSGGAITRGISAARQHHRDFIIISKSVETR</sequence>
<organism evidence="1 2">
    <name type="scientific">Bodo saltans</name>
    <name type="common">Flagellated protozoan</name>
    <dbReference type="NCBI Taxonomy" id="75058"/>
    <lineage>
        <taxon>Eukaryota</taxon>
        <taxon>Discoba</taxon>
        <taxon>Euglenozoa</taxon>
        <taxon>Kinetoplastea</taxon>
        <taxon>Metakinetoplastina</taxon>
        <taxon>Eubodonida</taxon>
        <taxon>Bodonidae</taxon>
        <taxon>Bodo</taxon>
    </lineage>
</organism>
<reference evidence="2" key="1">
    <citation type="submission" date="2015-09" db="EMBL/GenBank/DDBJ databases">
        <authorList>
            <consortium name="Pathogen Informatics"/>
        </authorList>
    </citation>
    <scope>NUCLEOTIDE SEQUENCE [LARGE SCALE GENOMIC DNA]</scope>
    <source>
        <strain evidence="2">Lake Konstanz</strain>
    </source>
</reference>
<dbReference type="VEuPathDB" id="TriTrypDB:BSAL_54710"/>
<evidence type="ECO:0000313" key="1">
    <source>
        <dbReference type="EMBL" id="CUE72987.1"/>
    </source>
</evidence>
<evidence type="ECO:0000313" key="2">
    <source>
        <dbReference type="Proteomes" id="UP000051952"/>
    </source>
</evidence>
<dbReference type="EMBL" id="CYKH01000141">
    <property type="protein sequence ID" value="CUE72987.1"/>
    <property type="molecule type" value="Genomic_DNA"/>
</dbReference>
<gene>
    <name evidence="1" type="ORF">BSAL_54710</name>
</gene>
<dbReference type="AlphaFoldDB" id="A0A0S4IIR9"/>
<dbReference type="Proteomes" id="UP000051952">
    <property type="component" value="Unassembled WGS sequence"/>
</dbReference>